<evidence type="ECO:0000256" key="1">
    <source>
        <dbReference type="SAM" id="MobiDB-lite"/>
    </source>
</evidence>
<dbReference type="Proteomes" id="UP000001307">
    <property type="component" value="Unassembled WGS sequence"/>
</dbReference>
<dbReference type="OrthoDB" id="10449480at2759"/>
<evidence type="ECO:0000313" key="3">
    <source>
        <dbReference type="Proteomes" id="UP000001307"/>
    </source>
</evidence>
<reference evidence="2" key="1">
    <citation type="journal article" date="2010" name="Science">
        <title>Plasticity of animal genome architecture unmasked by rapid evolution of a pelagic tunicate.</title>
        <authorList>
            <person name="Denoeud F."/>
            <person name="Henriet S."/>
            <person name="Mungpakdee S."/>
            <person name="Aury J.M."/>
            <person name="Da Silva C."/>
            <person name="Brinkmann H."/>
            <person name="Mikhaleva J."/>
            <person name="Olsen L.C."/>
            <person name="Jubin C."/>
            <person name="Canestro C."/>
            <person name="Bouquet J.M."/>
            <person name="Danks G."/>
            <person name="Poulain J."/>
            <person name="Campsteijn C."/>
            <person name="Adamski M."/>
            <person name="Cross I."/>
            <person name="Yadetie F."/>
            <person name="Muffato M."/>
            <person name="Louis A."/>
            <person name="Butcher S."/>
            <person name="Tsagkogeorga G."/>
            <person name="Konrad A."/>
            <person name="Singh S."/>
            <person name="Jensen M.F."/>
            <person name="Cong E.H."/>
            <person name="Eikeseth-Otteraa H."/>
            <person name="Noel B."/>
            <person name="Anthouard V."/>
            <person name="Porcel B.M."/>
            <person name="Kachouri-Lafond R."/>
            <person name="Nishino A."/>
            <person name="Ugolini M."/>
            <person name="Chourrout P."/>
            <person name="Nishida H."/>
            <person name="Aasland R."/>
            <person name="Huzurbazar S."/>
            <person name="Westhof E."/>
            <person name="Delsuc F."/>
            <person name="Lehrach H."/>
            <person name="Reinhardt R."/>
            <person name="Weissenbach J."/>
            <person name="Roy S.W."/>
            <person name="Artiguenave F."/>
            <person name="Postlethwait J.H."/>
            <person name="Manak J.R."/>
            <person name="Thompson E.M."/>
            <person name="Jaillon O."/>
            <person name="Du Pasquier L."/>
            <person name="Boudinot P."/>
            <person name="Liberles D.A."/>
            <person name="Volff J.N."/>
            <person name="Philippe H."/>
            <person name="Lenhard B."/>
            <person name="Roest Crollius H."/>
            <person name="Wincker P."/>
            <person name="Chourrout D."/>
        </authorList>
    </citation>
    <scope>NUCLEOTIDE SEQUENCE [LARGE SCALE GENOMIC DNA]</scope>
</reference>
<protein>
    <submittedName>
        <fullName evidence="2">Uncharacterized protein</fullName>
    </submittedName>
</protein>
<accession>E4WZG0</accession>
<dbReference type="InParanoid" id="E4WZG0"/>
<feature type="region of interest" description="Disordered" evidence="1">
    <location>
        <begin position="276"/>
        <end position="297"/>
    </location>
</feature>
<keyword evidence="3" id="KW-1185">Reference proteome</keyword>
<feature type="compositionally biased region" description="Basic and acidic residues" evidence="1">
    <location>
        <begin position="1"/>
        <end position="11"/>
    </location>
</feature>
<feature type="region of interest" description="Disordered" evidence="1">
    <location>
        <begin position="1"/>
        <end position="45"/>
    </location>
</feature>
<feature type="compositionally biased region" description="Low complexity" evidence="1">
    <location>
        <begin position="31"/>
        <end position="40"/>
    </location>
</feature>
<proteinExistence type="predicted"/>
<name>E4WZG0_OIKDI</name>
<gene>
    <name evidence="2" type="ORF">GSOID_T00013317001</name>
</gene>
<dbReference type="AlphaFoldDB" id="E4WZG0"/>
<organism evidence="2">
    <name type="scientific">Oikopleura dioica</name>
    <name type="common">Tunicate</name>
    <dbReference type="NCBI Taxonomy" id="34765"/>
    <lineage>
        <taxon>Eukaryota</taxon>
        <taxon>Metazoa</taxon>
        <taxon>Chordata</taxon>
        <taxon>Tunicata</taxon>
        <taxon>Appendicularia</taxon>
        <taxon>Copelata</taxon>
        <taxon>Oikopleuridae</taxon>
        <taxon>Oikopleura</taxon>
    </lineage>
</organism>
<feature type="compositionally biased region" description="Basic and acidic residues" evidence="1">
    <location>
        <begin position="21"/>
        <end position="30"/>
    </location>
</feature>
<sequence>MPDKSRKRDNNGLEQSDQEASTEKRRRTEEQLQQQQPQSQNVPELPHIVESRPPREVHPSQVPMNQRIPRPPTGRYSDYFYLNDEDRTYGQTDLLHENWDYHVAVPRRDRRGPFVRLFGRYVLSVPVPRELRNFVPRQRIDMPKLEVFSMYAHFLAEVSPLMDYIDYLNRHLQEEFINYTKGNNRRNCHLSVSSRDLSSSLISSGFRNRHPIYLPRLFISEYNQTILQLQAYCREHRNFLRDIQEYLPSYWRTSNSIELLRQLHRCIAELEEEVRREREHEQRDQEAKVSRKRKHEF</sequence>
<dbReference type="EMBL" id="FN653019">
    <property type="protein sequence ID" value="CBY22556.1"/>
    <property type="molecule type" value="Genomic_DNA"/>
</dbReference>
<evidence type="ECO:0000313" key="2">
    <source>
        <dbReference type="EMBL" id="CBY22556.1"/>
    </source>
</evidence>